<feature type="transmembrane region" description="Helical" evidence="2">
    <location>
        <begin position="57"/>
        <end position="78"/>
    </location>
</feature>
<dbReference type="Proteomes" id="UP000219327">
    <property type="component" value="Unassembled WGS sequence"/>
</dbReference>
<feature type="transmembrane region" description="Helical" evidence="2">
    <location>
        <begin position="16"/>
        <end position="36"/>
    </location>
</feature>
<dbReference type="PANTHER" id="PTHR11328">
    <property type="entry name" value="MAJOR FACILITATOR SUPERFAMILY DOMAIN-CONTAINING PROTEIN"/>
    <property type="match status" value="1"/>
</dbReference>
<sequence length="401" mass="45213">MYFLFAPPETLGDGVLLAWLAFWTVAARLTFTFFIIPWNAIAAEFSDDYVERTSIITYRYMVGWAGGLAFTFFTWSFLFPNTEEYPAGQLNPEYYSTFGLIVCGLCILWALVSAYGTRKEIAYLQQPVNPTPPFSLKRAFDEVILALKSANFRLIFVIFLMFSGLAGVGGVFDIYMNTYFWEFTPDELRWFVLAVFGAIAAFATVPALQRLIDKHTLLQWFLAAYMVLAIMKVCFRFWDVWPENGDPMLLYLLVIHASAMTYLITTCGIMFGSMMADLMDEQELATGRRQEGVFSSAISLSAKATSSLGLVIGGFLLDYVISFPTRAALGSVDDQTLFLLAFNDGVAIPALFFIPIFLMSKMTMTRSRLVEIQLALAERRQLSLAQSKKLSQDAIRNFSRD</sequence>
<dbReference type="InterPro" id="IPR039672">
    <property type="entry name" value="MFS_2"/>
</dbReference>
<dbReference type="GO" id="GO:0008643">
    <property type="term" value="P:carbohydrate transport"/>
    <property type="evidence" value="ECO:0007669"/>
    <property type="project" value="InterPro"/>
</dbReference>
<gene>
    <name evidence="3" type="ORF">CNE99_08960</name>
</gene>
<dbReference type="SUPFAM" id="SSF103473">
    <property type="entry name" value="MFS general substrate transporter"/>
    <property type="match status" value="1"/>
</dbReference>
<evidence type="ECO:0000313" key="4">
    <source>
        <dbReference type="Proteomes" id="UP000219327"/>
    </source>
</evidence>
<feature type="transmembrane region" description="Helical" evidence="2">
    <location>
        <begin position="250"/>
        <end position="272"/>
    </location>
</feature>
<evidence type="ECO:0000313" key="3">
    <source>
        <dbReference type="EMBL" id="PDH36884.1"/>
    </source>
</evidence>
<dbReference type="PANTHER" id="PTHR11328:SF24">
    <property type="entry name" value="MAJOR FACILITATOR SUPERFAMILY (MFS) PROFILE DOMAIN-CONTAINING PROTEIN"/>
    <property type="match status" value="1"/>
</dbReference>
<reference evidence="3 4" key="1">
    <citation type="submission" date="2017-08" db="EMBL/GenBank/DDBJ databases">
        <title>Fine stratification of microbial communities through a metagenomic profile of the photic zone.</title>
        <authorList>
            <person name="Haro-Moreno J.M."/>
            <person name="Lopez-Perez M."/>
            <person name="De La Torre J."/>
            <person name="Picazo A."/>
            <person name="Camacho A."/>
            <person name="Rodriguez-Valera F."/>
        </authorList>
    </citation>
    <scope>NUCLEOTIDE SEQUENCE [LARGE SCALE GENOMIC DNA]</scope>
    <source>
        <strain evidence="3">MED-G24</strain>
    </source>
</reference>
<evidence type="ECO:0000256" key="1">
    <source>
        <dbReference type="ARBA" id="ARBA00009617"/>
    </source>
</evidence>
<dbReference type="Pfam" id="PF13347">
    <property type="entry name" value="MFS_2"/>
    <property type="match status" value="1"/>
</dbReference>
<feature type="transmembrane region" description="Helical" evidence="2">
    <location>
        <begin position="337"/>
        <end position="358"/>
    </location>
</feature>
<name>A0A2A5WKY6_9GAMM</name>
<comment type="caution">
    <text evidence="3">The sequence shown here is derived from an EMBL/GenBank/DDBJ whole genome shotgun (WGS) entry which is preliminary data.</text>
</comment>
<dbReference type="EMBL" id="NTKD01000057">
    <property type="protein sequence ID" value="PDH36884.1"/>
    <property type="molecule type" value="Genomic_DNA"/>
</dbReference>
<dbReference type="AlphaFoldDB" id="A0A2A5WKY6"/>
<accession>A0A2A5WKY6</accession>
<feature type="transmembrane region" description="Helical" evidence="2">
    <location>
        <begin position="220"/>
        <end position="238"/>
    </location>
</feature>
<feature type="transmembrane region" description="Helical" evidence="2">
    <location>
        <begin position="98"/>
        <end position="116"/>
    </location>
</feature>
<evidence type="ECO:0000256" key="2">
    <source>
        <dbReference type="SAM" id="Phobius"/>
    </source>
</evidence>
<evidence type="ECO:0008006" key="5">
    <source>
        <dbReference type="Google" id="ProtNLM"/>
    </source>
</evidence>
<dbReference type="GO" id="GO:0015293">
    <property type="term" value="F:symporter activity"/>
    <property type="evidence" value="ECO:0007669"/>
    <property type="project" value="InterPro"/>
</dbReference>
<keyword evidence="2" id="KW-0812">Transmembrane</keyword>
<dbReference type="InterPro" id="IPR036259">
    <property type="entry name" value="MFS_trans_sf"/>
</dbReference>
<keyword evidence="2" id="KW-0472">Membrane</keyword>
<organism evidence="3 4">
    <name type="scientific">OM182 bacterium MED-G24</name>
    <dbReference type="NCBI Taxonomy" id="1986255"/>
    <lineage>
        <taxon>Bacteria</taxon>
        <taxon>Pseudomonadati</taxon>
        <taxon>Pseudomonadota</taxon>
        <taxon>Gammaproteobacteria</taxon>
        <taxon>OMG group</taxon>
        <taxon>OM182 clade</taxon>
    </lineage>
</organism>
<comment type="similarity">
    <text evidence="1">Belongs to the sodium:galactoside symporter (TC 2.A.2) family.</text>
</comment>
<feature type="transmembrane region" description="Helical" evidence="2">
    <location>
        <begin position="293"/>
        <end position="317"/>
    </location>
</feature>
<proteinExistence type="inferred from homology"/>
<keyword evidence="2" id="KW-1133">Transmembrane helix</keyword>
<feature type="transmembrane region" description="Helical" evidence="2">
    <location>
        <begin position="154"/>
        <end position="176"/>
    </location>
</feature>
<feature type="transmembrane region" description="Helical" evidence="2">
    <location>
        <begin position="188"/>
        <end position="208"/>
    </location>
</feature>
<dbReference type="GO" id="GO:0005886">
    <property type="term" value="C:plasma membrane"/>
    <property type="evidence" value="ECO:0007669"/>
    <property type="project" value="TreeGrafter"/>
</dbReference>
<protein>
    <recommendedName>
        <fullName evidence="5">Major facilitator superfamily (MFS) profile domain-containing protein</fullName>
    </recommendedName>
</protein>